<feature type="signal peptide" evidence="1">
    <location>
        <begin position="1"/>
        <end position="21"/>
    </location>
</feature>
<dbReference type="Gene3D" id="2.60.120.1000">
    <property type="match status" value="1"/>
</dbReference>
<keyword evidence="1" id="KW-0732">Signal</keyword>
<dbReference type="RefSeq" id="XP_013415270.1">
    <property type="nucleotide sequence ID" value="XM_013559816.1"/>
</dbReference>
<sequence length="424" mass="47222">MTCLQIAFAIFCLLSIQDVGCKGVPRSCEDVLSHYAGTVFREGVYTIDPDGPGGVDSFQVICTTRDDLPGRGVTLLPPEDGTNQQHYKGPGNYTRYASFKYRLTEEQLESLTRISGKCRQFVRFQSHLAFNFHSSPWWVSRQGWGMTNWGGAPTNSSKCACAMQNSCDYQWGNCNSYMTTSSWVVDEGYLDDKRYLPVMQVPIRDLDEDGEEVYLLVKSLECYGGVGAATEKTSERCQCSLHAEDRGTTPGPLLLQLPDLLYGQRQNDLSLDDGNKIVRVTDVYPQFFQTKKRRQMNKASPSTTDVCVSVLQQCPTDCERLARLALGSNGSTLGDLVSSGGMKKPRGQVMCENAEKTFPPPGRRILAFFKTAPECRSVTSSTYVFPHPWTLCCNVYSFAYNQVVKLYNPKCVRDSSFGLSALFG</sequence>
<keyword evidence="2" id="KW-1185">Reference proteome</keyword>
<name>A0A1S3JXY1_LINAN</name>
<dbReference type="AlphaFoldDB" id="A0A1S3JXY1"/>
<dbReference type="STRING" id="7574.A0A1S3JXY1"/>
<gene>
    <name evidence="3" type="primary">LOC106177125</name>
</gene>
<dbReference type="GeneID" id="106177125"/>
<dbReference type="InParanoid" id="A0A1S3JXY1"/>
<dbReference type="OrthoDB" id="26719at2759"/>
<accession>A0A1S3JXY1</accession>
<dbReference type="Proteomes" id="UP000085678">
    <property type="component" value="Unplaced"/>
</dbReference>
<reference evidence="3" key="1">
    <citation type="submission" date="2025-08" db="UniProtKB">
        <authorList>
            <consortium name="RefSeq"/>
        </authorList>
    </citation>
    <scope>IDENTIFICATION</scope>
    <source>
        <tissue evidence="3">Gonads</tissue>
    </source>
</reference>
<evidence type="ECO:0000313" key="2">
    <source>
        <dbReference type="Proteomes" id="UP000085678"/>
    </source>
</evidence>
<evidence type="ECO:0000256" key="1">
    <source>
        <dbReference type="SAM" id="SignalP"/>
    </source>
</evidence>
<evidence type="ECO:0000313" key="3">
    <source>
        <dbReference type="RefSeq" id="XP_013415270.1"/>
    </source>
</evidence>
<organism evidence="2 3">
    <name type="scientific">Lingula anatina</name>
    <name type="common">Brachiopod</name>
    <name type="synonym">Lingula unguis</name>
    <dbReference type="NCBI Taxonomy" id="7574"/>
    <lineage>
        <taxon>Eukaryota</taxon>
        <taxon>Metazoa</taxon>
        <taxon>Spiralia</taxon>
        <taxon>Lophotrochozoa</taxon>
        <taxon>Brachiopoda</taxon>
        <taxon>Linguliformea</taxon>
        <taxon>Lingulata</taxon>
        <taxon>Lingulida</taxon>
        <taxon>Linguloidea</taxon>
        <taxon>Lingulidae</taxon>
        <taxon>Lingula</taxon>
    </lineage>
</organism>
<dbReference type="KEGG" id="lak:106177125"/>
<proteinExistence type="predicted"/>
<protein>
    <submittedName>
        <fullName evidence="3">Contactin-associated protein like 5-3</fullName>
    </submittedName>
</protein>
<feature type="chain" id="PRO_5010230099" evidence="1">
    <location>
        <begin position="22"/>
        <end position="424"/>
    </location>
</feature>